<dbReference type="InterPro" id="IPR050173">
    <property type="entry name" value="ABC_transporter_C-like"/>
</dbReference>
<reference evidence="5" key="1">
    <citation type="submission" date="2016-03" db="EMBL/GenBank/DDBJ databases">
        <authorList>
            <person name="Guldener U."/>
        </authorList>
    </citation>
    <scope>NUCLEOTIDE SEQUENCE [LARGE SCALE GENOMIC DNA]</scope>
    <source>
        <strain evidence="5">04CH-RAC-A.6.1</strain>
    </source>
</reference>
<dbReference type="GO" id="GO:0016020">
    <property type="term" value="C:membrane"/>
    <property type="evidence" value="ECO:0007669"/>
    <property type="project" value="TreeGrafter"/>
</dbReference>
<dbReference type="InterPro" id="IPR027417">
    <property type="entry name" value="P-loop_NTPase"/>
</dbReference>
<dbReference type="GO" id="GO:0042626">
    <property type="term" value="F:ATPase-coupled transmembrane transporter activity"/>
    <property type="evidence" value="ECO:0007669"/>
    <property type="project" value="TreeGrafter"/>
</dbReference>
<keyword evidence="2" id="KW-0067">ATP-binding</keyword>
<evidence type="ECO:0000256" key="1">
    <source>
        <dbReference type="ARBA" id="ARBA00022741"/>
    </source>
</evidence>
<dbReference type="PANTHER" id="PTHR24223">
    <property type="entry name" value="ATP-BINDING CASSETTE SUB-FAMILY C"/>
    <property type="match status" value="1"/>
</dbReference>
<keyword evidence="3" id="KW-0472">Membrane</keyword>
<name>A0A1E1LPQ9_9HELO</name>
<evidence type="ECO:0000313" key="4">
    <source>
        <dbReference type="EMBL" id="CZT12481.1"/>
    </source>
</evidence>
<organism evidence="4 5">
    <name type="scientific">Rhynchosporium agropyri</name>
    <dbReference type="NCBI Taxonomy" id="914238"/>
    <lineage>
        <taxon>Eukaryota</taxon>
        <taxon>Fungi</taxon>
        <taxon>Dikarya</taxon>
        <taxon>Ascomycota</taxon>
        <taxon>Pezizomycotina</taxon>
        <taxon>Leotiomycetes</taxon>
        <taxon>Helotiales</taxon>
        <taxon>Ploettnerulaceae</taxon>
        <taxon>Rhynchosporium</taxon>
    </lineage>
</organism>
<sequence>MPREYLQLSLNERQEMASGCGSDLSFGPTLPIVNDTSCRQFDFTVAFEDLVFVLVTSLTIFLIVLFRLPSVLSSPRVVNWPTVSHAKIISYSGLGVTQLAELCLSTSDTMDATRNYRGFRKQCNMWLQDVAFIYCCEDMGLVISTAIQLITFNYSIPYSEDQRNLAIFVESLPKQSHCIISGGRATSPEEFSGFFGKSLLLWQNPLFLRGYRRKLLVDDLYPIDDELASAKLTESLSGAWAPLDYVQRHASLPSSFGPALIGAFALNYIAVAVSTVWSQHLTFRMLTMVRGAFLIGMIYKHSLLLHASDSNGGADAVSLISADVERILQTLQWVLNILPNVAQVAIGFNILYGRIGIVFVAPLIIAIGKSTLLRSLMGETHILAGKLECLSVKQTAYCDQEPWLLNQSIRQNILAFQVYNAERYERAIRACQLEKDFAQLPGGD</sequence>
<accession>A0A1E1LPQ9</accession>
<dbReference type="GO" id="GO:0005524">
    <property type="term" value="F:ATP binding"/>
    <property type="evidence" value="ECO:0007669"/>
    <property type="project" value="UniProtKB-KW"/>
</dbReference>
<dbReference type="Proteomes" id="UP000178912">
    <property type="component" value="Unassembled WGS sequence"/>
</dbReference>
<keyword evidence="3" id="KW-1133">Transmembrane helix</keyword>
<dbReference type="AlphaFoldDB" id="A0A1E1LPQ9"/>
<dbReference type="PANTHER" id="PTHR24223:SF399">
    <property type="entry name" value="ABC TRANSPORTER ATNG"/>
    <property type="match status" value="1"/>
</dbReference>
<dbReference type="EMBL" id="FJUX01000162">
    <property type="protein sequence ID" value="CZT12481.1"/>
    <property type="molecule type" value="Genomic_DNA"/>
</dbReference>
<dbReference type="Gene3D" id="3.40.50.300">
    <property type="entry name" value="P-loop containing nucleotide triphosphate hydrolases"/>
    <property type="match status" value="1"/>
</dbReference>
<feature type="transmembrane region" description="Helical" evidence="3">
    <location>
        <begin position="50"/>
        <end position="68"/>
    </location>
</feature>
<evidence type="ECO:0000256" key="3">
    <source>
        <dbReference type="SAM" id="Phobius"/>
    </source>
</evidence>
<gene>
    <name evidence="4" type="ORF">RAG0_16298</name>
</gene>
<protein>
    <recommendedName>
        <fullName evidence="6">ABC transmembrane type-1 domain-containing protein</fullName>
    </recommendedName>
</protein>
<keyword evidence="5" id="KW-1185">Reference proteome</keyword>
<evidence type="ECO:0000313" key="5">
    <source>
        <dbReference type="Proteomes" id="UP000178912"/>
    </source>
</evidence>
<keyword evidence="1" id="KW-0547">Nucleotide-binding</keyword>
<evidence type="ECO:0000256" key="2">
    <source>
        <dbReference type="ARBA" id="ARBA00022840"/>
    </source>
</evidence>
<proteinExistence type="predicted"/>
<keyword evidence="3" id="KW-0812">Transmembrane</keyword>
<dbReference type="OrthoDB" id="3543885at2759"/>
<evidence type="ECO:0008006" key="6">
    <source>
        <dbReference type="Google" id="ProtNLM"/>
    </source>
</evidence>
<feature type="transmembrane region" description="Helical" evidence="3">
    <location>
        <begin position="256"/>
        <end position="277"/>
    </location>
</feature>
<feature type="transmembrane region" description="Helical" evidence="3">
    <location>
        <begin position="341"/>
        <end position="367"/>
    </location>
</feature>
<dbReference type="SUPFAM" id="SSF52540">
    <property type="entry name" value="P-loop containing nucleoside triphosphate hydrolases"/>
    <property type="match status" value="1"/>
</dbReference>